<organism evidence="1 2">
    <name type="scientific">Porites lobata</name>
    <dbReference type="NCBI Taxonomy" id="104759"/>
    <lineage>
        <taxon>Eukaryota</taxon>
        <taxon>Metazoa</taxon>
        <taxon>Cnidaria</taxon>
        <taxon>Anthozoa</taxon>
        <taxon>Hexacorallia</taxon>
        <taxon>Scleractinia</taxon>
        <taxon>Fungiina</taxon>
        <taxon>Poritidae</taxon>
        <taxon>Porites</taxon>
    </lineage>
</organism>
<evidence type="ECO:0000313" key="2">
    <source>
        <dbReference type="Proteomes" id="UP001159405"/>
    </source>
</evidence>
<proteinExistence type="predicted"/>
<sequence>MALSAFSNRSLLKCAATLSGRDTQSETLLTSRSRESPQCEFTPVLNAIRICSFCSYNNVAYLAIFLGFEM</sequence>
<protein>
    <submittedName>
        <fullName evidence="1">Uncharacterized protein</fullName>
    </submittedName>
</protein>
<comment type="caution">
    <text evidence="1">The sequence shown here is derived from an EMBL/GenBank/DDBJ whole genome shotgun (WGS) entry which is preliminary data.</text>
</comment>
<keyword evidence="2" id="KW-1185">Reference proteome</keyword>
<dbReference type="EMBL" id="CALNXK010000172">
    <property type="protein sequence ID" value="CAH3172365.1"/>
    <property type="molecule type" value="Genomic_DNA"/>
</dbReference>
<evidence type="ECO:0000313" key="1">
    <source>
        <dbReference type="EMBL" id="CAH3172365.1"/>
    </source>
</evidence>
<accession>A0ABN8R2S1</accession>
<name>A0ABN8R2S1_9CNID</name>
<reference evidence="1 2" key="1">
    <citation type="submission" date="2022-05" db="EMBL/GenBank/DDBJ databases">
        <authorList>
            <consortium name="Genoscope - CEA"/>
            <person name="William W."/>
        </authorList>
    </citation>
    <scope>NUCLEOTIDE SEQUENCE [LARGE SCALE GENOMIC DNA]</scope>
</reference>
<gene>
    <name evidence="1" type="ORF">PLOB_00012888</name>
</gene>
<dbReference type="Proteomes" id="UP001159405">
    <property type="component" value="Unassembled WGS sequence"/>
</dbReference>